<dbReference type="GO" id="GO:0005886">
    <property type="term" value="C:plasma membrane"/>
    <property type="evidence" value="ECO:0007669"/>
    <property type="project" value="UniProtKB-SubCell"/>
</dbReference>
<evidence type="ECO:0000256" key="7">
    <source>
        <dbReference type="ARBA" id="ARBA00037355"/>
    </source>
</evidence>
<dbReference type="InterPro" id="IPR051599">
    <property type="entry name" value="Cell_Envelope_Assoc"/>
</dbReference>
<keyword evidence="4 8" id="KW-0812">Transmembrane</keyword>
<dbReference type="PANTHER" id="PTHR30336:SF0">
    <property type="entry name" value="PROTEIN SANA"/>
    <property type="match status" value="1"/>
</dbReference>
<gene>
    <name evidence="10" type="ORF">K756_03465</name>
</gene>
<proteinExistence type="predicted"/>
<evidence type="ECO:0000313" key="11">
    <source>
        <dbReference type="Proteomes" id="UP000014672"/>
    </source>
</evidence>
<evidence type="ECO:0000256" key="1">
    <source>
        <dbReference type="ARBA" id="ARBA00004377"/>
    </source>
</evidence>
<protein>
    <submittedName>
        <fullName evidence="10">SanA protein, membrane protein</fullName>
    </submittedName>
</protein>
<dbReference type="KEGG" id="hpaz:K756_03465"/>
<keyword evidence="6 8" id="KW-0472">Membrane</keyword>
<organism evidence="10 11">
    <name type="scientific">Glaesserella parasuis ZJ0906</name>
    <dbReference type="NCBI Taxonomy" id="1322346"/>
    <lineage>
        <taxon>Bacteria</taxon>
        <taxon>Pseudomonadati</taxon>
        <taxon>Pseudomonadota</taxon>
        <taxon>Gammaproteobacteria</taxon>
        <taxon>Pasteurellales</taxon>
        <taxon>Pasteurellaceae</taxon>
        <taxon>Glaesserella</taxon>
    </lineage>
</organism>
<comment type="function">
    <text evidence="7">Participates in the barrier function of the cell envelope.</text>
</comment>
<dbReference type="InterPro" id="IPR003848">
    <property type="entry name" value="DUF218"/>
</dbReference>
<keyword evidence="5 8" id="KW-1133">Transmembrane helix</keyword>
<dbReference type="CDD" id="cd06259">
    <property type="entry name" value="YdcF-like"/>
    <property type="match status" value="1"/>
</dbReference>
<sequence length="236" mass="27502">MMAEQSQTEQSTAKTTGRRWVARVSIWLMKGILGLCFPLFLLMFAIDFATGYWVRDQIYIDVRQLPQREYALVLGTAKYYPSGSPNLYYKYRLDAAKAVFEHSKVNYLLVSGDNKTAYYNEPKMMTHDLRQMGIPWQRIRQDYAGYNTLDSIIRADKVFQLQPFIIISQQFHCERALFIAKFHQIEAVCFTAKYPDAHYKVRIREFFARSAMAVSLLLGKEATTLEPSQMKMIKNN</sequence>
<evidence type="ECO:0000313" key="10">
    <source>
        <dbReference type="EMBL" id="AGO15922.1"/>
    </source>
</evidence>
<feature type="domain" description="DUF218" evidence="9">
    <location>
        <begin position="70"/>
        <end position="191"/>
    </location>
</feature>
<reference evidence="10 11" key="1">
    <citation type="journal article" date="2013" name="PLoS ONE">
        <title>Complete Genome Analysis of a Haemophilus parasuis Serovar 12 Strain from China.</title>
        <authorList>
            <person name="Li Y."/>
            <person name="Kwok A.H."/>
            <person name="Jiang J."/>
            <person name="Zou Y."/>
            <person name="Zheng F."/>
            <person name="Chen P."/>
            <person name="Hou C."/>
            <person name="Leung F.C."/>
            <person name="Jiang P."/>
        </authorList>
    </citation>
    <scope>NUCLEOTIDE SEQUENCE [LARGE SCALE GENOMIC DNA]</scope>
    <source>
        <strain evidence="10 11">ZJ0906</strain>
    </source>
</reference>
<evidence type="ECO:0000256" key="3">
    <source>
        <dbReference type="ARBA" id="ARBA00022519"/>
    </source>
</evidence>
<comment type="subcellular location">
    <subcellularLocation>
        <location evidence="1">Cell inner membrane</location>
        <topology evidence="1">Single-pass membrane protein</topology>
    </subcellularLocation>
</comment>
<evidence type="ECO:0000256" key="6">
    <source>
        <dbReference type="ARBA" id="ARBA00023136"/>
    </source>
</evidence>
<dbReference type="PANTHER" id="PTHR30336">
    <property type="entry name" value="INNER MEMBRANE PROTEIN, PROBABLE PERMEASE"/>
    <property type="match status" value="1"/>
</dbReference>
<keyword evidence="3" id="KW-0997">Cell inner membrane</keyword>
<name>A0A806JCW9_GLAPU</name>
<evidence type="ECO:0000259" key="9">
    <source>
        <dbReference type="Pfam" id="PF02698"/>
    </source>
</evidence>
<dbReference type="EMBL" id="CP005384">
    <property type="protein sequence ID" value="AGO15922.1"/>
    <property type="molecule type" value="Genomic_DNA"/>
</dbReference>
<evidence type="ECO:0000256" key="4">
    <source>
        <dbReference type="ARBA" id="ARBA00022692"/>
    </source>
</evidence>
<evidence type="ECO:0000256" key="8">
    <source>
        <dbReference type="SAM" id="Phobius"/>
    </source>
</evidence>
<accession>A0A806JCW9</accession>
<dbReference type="Pfam" id="PF02698">
    <property type="entry name" value="DUF218"/>
    <property type="match status" value="1"/>
</dbReference>
<evidence type="ECO:0000256" key="2">
    <source>
        <dbReference type="ARBA" id="ARBA00022475"/>
    </source>
</evidence>
<dbReference type="Proteomes" id="UP000014672">
    <property type="component" value="Chromosome"/>
</dbReference>
<evidence type="ECO:0000256" key="5">
    <source>
        <dbReference type="ARBA" id="ARBA00022989"/>
    </source>
</evidence>
<keyword evidence="2" id="KW-1003">Cell membrane</keyword>
<feature type="transmembrane region" description="Helical" evidence="8">
    <location>
        <begin position="32"/>
        <end position="54"/>
    </location>
</feature>
<dbReference type="AlphaFoldDB" id="A0A806JCW9"/>